<evidence type="ECO:0000313" key="1">
    <source>
        <dbReference type="EMBL" id="QTA93010.1"/>
    </source>
</evidence>
<sequence length="43" mass="4682">MIRKQALSDYSLSGMLSGSGMRKVPAKMIPARGDMRCLISKPV</sequence>
<protein>
    <submittedName>
        <fullName evidence="1">Uncharacterized protein</fullName>
    </submittedName>
</protein>
<dbReference type="Proteomes" id="UP000663722">
    <property type="component" value="Chromosome"/>
</dbReference>
<evidence type="ECO:0000313" key="2">
    <source>
        <dbReference type="Proteomes" id="UP000663722"/>
    </source>
</evidence>
<keyword evidence="2" id="KW-1185">Reference proteome</keyword>
<reference evidence="1" key="1">
    <citation type="journal article" date="2021" name="Microb. Physiol.">
        <title>Proteogenomic Insights into the Physiology of Marine, Sulfate-Reducing, Filamentous Desulfonema limicola and Desulfonema magnum.</title>
        <authorList>
            <person name="Schnaars V."/>
            <person name="Wohlbrand L."/>
            <person name="Scheve S."/>
            <person name="Hinrichs C."/>
            <person name="Reinhardt R."/>
            <person name="Rabus R."/>
        </authorList>
    </citation>
    <scope>NUCLEOTIDE SEQUENCE</scope>
    <source>
        <strain evidence="1">4be13</strain>
    </source>
</reference>
<dbReference type="AlphaFoldDB" id="A0A975BXJ1"/>
<dbReference type="KEGG" id="dmm:dnm_091030"/>
<accession>A0A975BXJ1</accession>
<dbReference type="EMBL" id="CP061800">
    <property type="protein sequence ID" value="QTA93010.1"/>
    <property type="molecule type" value="Genomic_DNA"/>
</dbReference>
<organism evidence="1 2">
    <name type="scientific">Desulfonema magnum</name>
    <dbReference type="NCBI Taxonomy" id="45655"/>
    <lineage>
        <taxon>Bacteria</taxon>
        <taxon>Pseudomonadati</taxon>
        <taxon>Thermodesulfobacteriota</taxon>
        <taxon>Desulfobacteria</taxon>
        <taxon>Desulfobacterales</taxon>
        <taxon>Desulfococcaceae</taxon>
        <taxon>Desulfonema</taxon>
    </lineage>
</organism>
<proteinExistence type="predicted"/>
<gene>
    <name evidence="1" type="ORF">dnm_091030</name>
</gene>
<name>A0A975BXJ1_9BACT</name>